<accession>A0AAD3XFL5</accession>
<dbReference type="AlphaFoldDB" id="A0AAD3XFL5"/>
<protein>
    <submittedName>
        <fullName evidence="1">Uncharacterized protein</fullName>
    </submittedName>
</protein>
<sequence>MKQKRIRFSKGKKVKPDAYRVAVNDGSEKLPKDWKDPRLAAKECARHRSEMSARLLTGESEENFVLGLGLPEVNFVEFGFDKEEKDSWVDNAEADPKLAGRVFCVKNEDDDQLSAEEIGHIKRHIADALNQVKRFASFEKIKRSFR</sequence>
<gene>
    <name evidence="1" type="ORF">Nepgr_004838</name>
</gene>
<proteinExistence type="predicted"/>
<comment type="caution">
    <text evidence="1">The sequence shown here is derived from an EMBL/GenBank/DDBJ whole genome shotgun (WGS) entry which is preliminary data.</text>
</comment>
<reference evidence="1" key="1">
    <citation type="submission" date="2023-05" db="EMBL/GenBank/DDBJ databases">
        <title>Nepenthes gracilis genome sequencing.</title>
        <authorList>
            <person name="Fukushima K."/>
        </authorList>
    </citation>
    <scope>NUCLEOTIDE SEQUENCE</scope>
    <source>
        <strain evidence="1">SING2019-196</strain>
    </source>
</reference>
<evidence type="ECO:0000313" key="1">
    <source>
        <dbReference type="EMBL" id="GMH02999.1"/>
    </source>
</evidence>
<dbReference type="EMBL" id="BSYO01000004">
    <property type="protein sequence ID" value="GMH02999.1"/>
    <property type="molecule type" value="Genomic_DNA"/>
</dbReference>
<evidence type="ECO:0000313" key="2">
    <source>
        <dbReference type="Proteomes" id="UP001279734"/>
    </source>
</evidence>
<dbReference type="Proteomes" id="UP001279734">
    <property type="component" value="Unassembled WGS sequence"/>
</dbReference>
<keyword evidence="2" id="KW-1185">Reference proteome</keyword>
<organism evidence="1 2">
    <name type="scientific">Nepenthes gracilis</name>
    <name type="common">Slender pitcher plant</name>
    <dbReference type="NCBI Taxonomy" id="150966"/>
    <lineage>
        <taxon>Eukaryota</taxon>
        <taxon>Viridiplantae</taxon>
        <taxon>Streptophyta</taxon>
        <taxon>Embryophyta</taxon>
        <taxon>Tracheophyta</taxon>
        <taxon>Spermatophyta</taxon>
        <taxon>Magnoliopsida</taxon>
        <taxon>eudicotyledons</taxon>
        <taxon>Gunneridae</taxon>
        <taxon>Pentapetalae</taxon>
        <taxon>Caryophyllales</taxon>
        <taxon>Nepenthaceae</taxon>
        <taxon>Nepenthes</taxon>
    </lineage>
</organism>
<name>A0AAD3XFL5_NEPGR</name>